<evidence type="ECO:0000313" key="2">
    <source>
        <dbReference type="Proteomes" id="UP000255328"/>
    </source>
</evidence>
<organism evidence="1 2">
    <name type="scientific">Fusobacterium necrogenes</name>
    <dbReference type="NCBI Taxonomy" id="858"/>
    <lineage>
        <taxon>Bacteria</taxon>
        <taxon>Fusobacteriati</taxon>
        <taxon>Fusobacteriota</taxon>
        <taxon>Fusobacteriia</taxon>
        <taxon>Fusobacteriales</taxon>
        <taxon>Fusobacteriaceae</taxon>
        <taxon>Fusobacterium</taxon>
    </lineage>
</organism>
<keyword evidence="2" id="KW-1185">Reference proteome</keyword>
<dbReference type="OrthoDB" id="3199595at2"/>
<dbReference type="InterPro" id="IPR036388">
    <property type="entry name" value="WH-like_DNA-bd_sf"/>
</dbReference>
<gene>
    <name evidence="1" type="ORF">NCTC10723_00056</name>
</gene>
<protein>
    <recommendedName>
        <fullName evidence="3">Helix-turn-helix domain-containing protein</fullName>
    </recommendedName>
</protein>
<dbReference type="Pfam" id="PF13730">
    <property type="entry name" value="HTH_36"/>
    <property type="match status" value="1"/>
</dbReference>
<evidence type="ECO:0008006" key="3">
    <source>
        <dbReference type="Google" id="ProtNLM"/>
    </source>
</evidence>
<reference evidence="1 2" key="1">
    <citation type="submission" date="2018-06" db="EMBL/GenBank/DDBJ databases">
        <authorList>
            <consortium name="Pathogen Informatics"/>
            <person name="Doyle S."/>
        </authorList>
    </citation>
    <scope>NUCLEOTIDE SEQUENCE [LARGE SCALE GENOMIC DNA]</scope>
    <source>
        <strain evidence="1 2">NCTC10723</strain>
    </source>
</reference>
<evidence type="ECO:0000313" key="1">
    <source>
        <dbReference type="EMBL" id="STO28745.1"/>
    </source>
</evidence>
<proteinExistence type="predicted"/>
<name>A0A377GP47_9FUSO</name>
<dbReference type="RefSeq" id="WP_115268229.1">
    <property type="nucleotide sequence ID" value="NZ_UGGU01000002.1"/>
</dbReference>
<accession>A0A377GP47</accession>
<dbReference type="Proteomes" id="UP000255328">
    <property type="component" value="Unassembled WGS sequence"/>
</dbReference>
<dbReference type="Gene3D" id="1.10.10.10">
    <property type="entry name" value="Winged helix-like DNA-binding domain superfamily/Winged helix DNA-binding domain"/>
    <property type="match status" value="1"/>
</dbReference>
<sequence length="348" mass="40267">MDFNLTQEQKEALGIVDERKDFYFRVENAAIDNPKLFDTDREFILFIVLSRYCNGQVGYPSLETLAKKSRCSKKNMLIALKGLIEKGLVKKVQRYNPENNSYQSNLYSVQNIKEYISKDKDLAETKEGSVGSDTRVVSVATLGGSVGSDTRVVSVATLNKEQVIKNNKKNHGIDDELDFFENLFKEFEINFTKTNKNSVLKLRKHLSLKDTENYLRETYIAIKENKDVKNIAALFSTKIAKEERQINSKKNKEYTEKNDTIEKPIEIEKNNSTERSTEIDYMAIYENLDIYDKLKIEEEAINLLVQEQQIEETFILKTKEAQPTIYNGMMKSYLKRVILKYNGFKSVV</sequence>
<dbReference type="AlphaFoldDB" id="A0A377GP47"/>
<dbReference type="EMBL" id="UGGU01000002">
    <property type="protein sequence ID" value="STO28745.1"/>
    <property type="molecule type" value="Genomic_DNA"/>
</dbReference>